<dbReference type="Proteomes" id="UP000199035">
    <property type="component" value="Unassembled WGS sequence"/>
</dbReference>
<dbReference type="PROSITE" id="PS51257">
    <property type="entry name" value="PROKAR_LIPOPROTEIN"/>
    <property type="match status" value="1"/>
</dbReference>
<evidence type="ECO:0000313" key="1">
    <source>
        <dbReference type="EMBL" id="SDX91800.1"/>
    </source>
</evidence>
<name>A0A1H3FLI6_9GAMM</name>
<dbReference type="RefSeq" id="WP_086165064.1">
    <property type="nucleotide sequence ID" value="NZ_FNPK01000001.1"/>
</dbReference>
<protein>
    <submittedName>
        <fullName evidence="1">Uncharacterized protein</fullName>
    </submittedName>
</protein>
<proteinExistence type="predicted"/>
<accession>A0A1H3FLI6</accession>
<reference evidence="2" key="1">
    <citation type="submission" date="2016-10" db="EMBL/GenBank/DDBJ databases">
        <authorList>
            <person name="Varghese N."/>
            <person name="Submissions S."/>
        </authorList>
    </citation>
    <scope>NUCLEOTIDE SEQUENCE [LARGE SCALE GENOMIC DNA]</scope>
    <source>
        <strain evidence="2">ANC 5109</strain>
    </source>
</reference>
<keyword evidence="2" id="KW-1185">Reference proteome</keyword>
<organism evidence="1 2">
    <name type="scientific">Acinetobacter kyonggiensis</name>
    <dbReference type="NCBI Taxonomy" id="595670"/>
    <lineage>
        <taxon>Bacteria</taxon>
        <taxon>Pseudomonadati</taxon>
        <taxon>Pseudomonadota</taxon>
        <taxon>Gammaproteobacteria</taxon>
        <taxon>Moraxellales</taxon>
        <taxon>Moraxellaceae</taxon>
        <taxon>Acinetobacter</taxon>
    </lineage>
</organism>
<sequence>MKFILSVGLFAAYCMLYGCVSSPTTNTMQREAYLQQFIGQSSDQIRAQLDLSSIGYQQVSPPILKANTLTYIAARSISIPVPMAQNPAMGIGAGTTVPIPSTAAQSYDVNLNCRISFLLEQNIAKALHMSGRTC</sequence>
<dbReference type="AlphaFoldDB" id="A0A1H3FLI6"/>
<gene>
    <name evidence="1" type="ORF">SAMN05421643_101164</name>
</gene>
<evidence type="ECO:0000313" key="2">
    <source>
        <dbReference type="Proteomes" id="UP000199035"/>
    </source>
</evidence>
<dbReference type="EMBL" id="FNPK01000001">
    <property type="protein sequence ID" value="SDX91800.1"/>
    <property type="molecule type" value="Genomic_DNA"/>
</dbReference>